<dbReference type="Proteomes" id="UP000642748">
    <property type="component" value="Unassembled WGS sequence"/>
</dbReference>
<comment type="caution">
    <text evidence="3">The sequence shown here is derived from an EMBL/GenBank/DDBJ whole genome shotgun (WGS) entry which is preliminary data.</text>
</comment>
<keyword evidence="2" id="KW-0732">Signal</keyword>
<feature type="transmembrane region" description="Helical" evidence="1">
    <location>
        <begin position="121"/>
        <end position="141"/>
    </location>
</feature>
<feature type="transmembrane region" description="Helical" evidence="1">
    <location>
        <begin position="92"/>
        <end position="115"/>
    </location>
</feature>
<dbReference type="AlphaFoldDB" id="A0A8J3R785"/>
<protein>
    <recommendedName>
        <fullName evidence="5">Integral membrane protein</fullName>
    </recommendedName>
</protein>
<dbReference type="RefSeq" id="WP_203924688.1">
    <property type="nucleotide sequence ID" value="NZ_BONZ01000123.1"/>
</dbReference>
<feature type="chain" id="PRO_5035257983" description="Integral membrane protein" evidence="2">
    <location>
        <begin position="35"/>
        <end position="230"/>
    </location>
</feature>
<keyword evidence="1" id="KW-1133">Transmembrane helix</keyword>
<evidence type="ECO:0008006" key="5">
    <source>
        <dbReference type="Google" id="ProtNLM"/>
    </source>
</evidence>
<evidence type="ECO:0000256" key="1">
    <source>
        <dbReference type="SAM" id="Phobius"/>
    </source>
</evidence>
<evidence type="ECO:0000256" key="2">
    <source>
        <dbReference type="SAM" id="SignalP"/>
    </source>
</evidence>
<proteinExistence type="predicted"/>
<feature type="transmembrane region" description="Helical" evidence="1">
    <location>
        <begin position="202"/>
        <end position="220"/>
    </location>
</feature>
<feature type="transmembrane region" description="Helical" evidence="1">
    <location>
        <begin position="153"/>
        <end position="173"/>
    </location>
</feature>
<dbReference type="EMBL" id="BONZ01000123">
    <property type="protein sequence ID" value="GIH21306.1"/>
    <property type="molecule type" value="Genomic_DNA"/>
</dbReference>
<organism evidence="3 4">
    <name type="scientific">Rugosimonospora africana</name>
    <dbReference type="NCBI Taxonomy" id="556532"/>
    <lineage>
        <taxon>Bacteria</taxon>
        <taxon>Bacillati</taxon>
        <taxon>Actinomycetota</taxon>
        <taxon>Actinomycetes</taxon>
        <taxon>Micromonosporales</taxon>
        <taxon>Micromonosporaceae</taxon>
        <taxon>Rugosimonospora</taxon>
    </lineage>
</organism>
<feature type="signal peptide" evidence="2">
    <location>
        <begin position="1"/>
        <end position="34"/>
    </location>
</feature>
<keyword evidence="1" id="KW-0472">Membrane</keyword>
<evidence type="ECO:0000313" key="3">
    <source>
        <dbReference type="EMBL" id="GIH21306.1"/>
    </source>
</evidence>
<reference evidence="3" key="1">
    <citation type="submission" date="2021-01" db="EMBL/GenBank/DDBJ databases">
        <title>Whole genome shotgun sequence of Rugosimonospora africana NBRC 104875.</title>
        <authorList>
            <person name="Komaki H."/>
            <person name="Tamura T."/>
        </authorList>
    </citation>
    <scope>NUCLEOTIDE SEQUENCE</scope>
    <source>
        <strain evidence="3">NBRC 104875</strain>
    </source>
</reference>
<name>A0A8J3R785_9ACTN</name>
<feature type="transmembrane region" description="Helical" evidence="1">
    <location>
        <begin position="54"/>
        <end position="71"/>
    </location>
</feature>
<keyword evidence="1" id="KW-0812">Transmembrane</keyword>
<accession>A0A8J3R785</accession>
<evidence type="ECO:0000313" key="4">
    <source>
        <dbReference type="Proteomes" id="UP000642748"/>
    </source>
</evidence>
<keyword evidence="4" id="KW-1185">Reference proteome</keyword>
<sequence>MTPTEIPARHVVLSRRAAMITAATLLLGATTAWAAGGWPPAGHSEPAFRDVLKTVQLAMSVLVPFIGVLAVTELHRPGTSADRRLAPRLLPVLGLTVGVALAGTLLAATATAWAGGGWPPAGQTATLVTGAVLVQLIAQLTGTASGMLLRRPVLAMASTVVVPMGTTALLGTIDRHDGLVRWLTPYGNAQALLAAKPIPSTFAGLCVVALLWCVVPNVLGRWHINRNAPL</sequence>
<gene>
    <name evidence="3" type="ORF">Raf01_94780</name>
</gene>